<dbReference type="Proteomes" id="UP001054821">
    <property type="component" value="Chromosome 5"/>
</dbReference>
<keyword evidence="1" id="KW-0472">Membrane</keyword>
<accession>A0AAD4Z0G0</accession>
<reference evidence="2 3" key="1">
    <citation type="journal article" date="2022" name="G3 (Bethesda)">
        <title>Whole-genome sequence and methylome profiling of the almond [Prunus dulcis (Mill.) D.A. Webb] cultivar 'Nonpareil'.</title>
        <authorList>
            <person name="D'Amico-Willman K.M."/>
            <person name="Ouma W.Z."/>
            <person name="Meulia T."/>
            <person name="Sideli G.M."/>
            <person name="Gradziel T.M."/>
            <person name="Fresnedo-Ramirez J."/>
        </authorList>
    </citation>
    <scope>NUCLEOTIDE SEQUENCE [LARGE SCALE GENOMIC DNA]</scope>
    <source>
        <strain evidence="2">Clone GOH B32 T37-40</strain>
    </source>
</reference>
<dbReference type="AlphaFoldDB" id="A0AAD4Z0G0"/>
<sequence>MPWSGAINIGNSGFHLFPSLATVVMPLGFQVVPGLDLKSFDIFLKTWSRCASGQIATSTGSFLSRKCLTGDFLSLEIFFWFPLLIALSVHSALLIQHRVEISVKTSSGG</sequence>
<evidence type="ECO:0000313" key="2">
    <source>
        <dbReference type="EMBL" id="KAI5327293.1"/>
    </source>
</evidence>
<proteinExistence type="predicted"/>
<comment type="caution">
    <text evidence="2">The sequence shown here is derived from an EMBL/GenBank/DDBJ whole genome shotgun (WGS) entry which is preliminary data.</text>
</comment>
<keyword evidence="1" id="KW-1133">Transmembrane helix</keyword>
<organism evidence="2 3">
    <name type="scientific">Prunus dulcis</name>
    <name type="common">Almond</name>
    <name type="synonym">Amygdalus dulcis</name>
    <dbReference type="NCBI Taxonomy" id="3755"/>
    <lineage>
        <taxon>Eukaryota</taxon>
        <taxon>Viridiplantae</taxon>
        <taxon>Streptophyta</taxon>
        <taxon>Embryophyta</taxon>
        <taxon>Tracheophyta</taxon>
        <taxon>Spermatophyta</taxon>
        <taxon>Magnoliopsida</taxon>
        <taxon>eudicotyledons</taxon>
        <taxon>Gunneridae</taxon>
        <taxon>Pentapetalae</taxon>
        <taxon>rosids</taxon>
        <taxon>fabids</taxon>
        <taxon>Rosales</taxon>
        <taxon>Rosaceae</taxon>
        <taxon>Amygdaloideae</taxon>
        <taxon>Amygdaleae</taxon>
        <taxon>Prunus</taxon>
    </lineage>
</organism>
<keyword evidence="3" id="KW-1185">Reference proteome</keyword>
<gene>
    <name evidence="2" type="ORF">L3X38_026689</name>
</gene>
<evidence type="ECO:0000313" key="3">
    <source>
        <dbReference type="Proteomes" id="UP001054821"/>
    </source>
</evidence>
<evidence type="ECO:0000256" key="1">
    <source>
        <dbReference type="SAM" id="Phobius"/>
    </source>
</evidence>
<name>A0AAD4Z0G0_PRUDU</name>
<protein>
    <submittedName>
        <fullName evidence="2">Uncharacterized protein</fullName>
    </submittedName>
</protein>
<keyword evidence="1" id="KW-0812">Transmembrane</keyword>
<feature type="transmembrane region" description="Helical" evidence="1">
    <location>
        <begin position="77"/>
        <end position="95"/>
    </location>
</feature>
<dbReference type="EMBL" id="JAJFAZ020000005">
    <property type="protein sequence ID" value="KAI5327293.1"/>
    <property type="molecule type" value="Genomic_DNA"/>
</dbReference>